<gene>
    <name evidence="1" type="ORF">JOF53_001425</name>
</gene>
<dbReference type="PIRSF" id="PIRSF037196">
    <property type="entry name" value="Pyoverdine_chromoph_PvcA"/>
    <property type="match status" value="1"/>
</dbReference>
<dbReference type="InterPro" id="IPR007817">
    <property type="entry name" value="Isocyanide_synthase_DIT1"/>
</dbReference>
<evidence type="ECO:0000313" key="2">
    <source>
        <dbReference type="Proteomes" id="UP001519363"/>
    </source>
</evidence>
<accession>A0ABS5A7I4</accession>
<dbReference type="PANTHER" id="PTHR37285">
    <property type="entry name" value="SPORE WALL MATURATION PROTEIN DIT1"/>
    <property type="match status" value="1"/>
</dbReference>
<dbReference type="RefSeq" id="WP_086781976.1">
    <property type="nucleotide sequence ID" value="NZ_JAGIOO010000001.1"/>
</dbReference>
<dbReference type="PANTHER" id="PTHR37285:SF5">
    <property type="entry name" value="SPORE WALL MATURATION PROTEIN DIT1"/>
    <property type="match status" value="1"/>
</dbReference>
<dbReference type="EMBL" id="JAGIOO010000001">
    <property type="protein sequence ID" value="MBP2472553.1"/>
    <property type="molecule type" value="Genomic_DNA"/>
</dbReference>
<dbReference type="InterPro" id="IPR017133">
    <property type="entry name" value="PvcA"/>
</dbReference>
<evidence type="ECO:0000313" key="1">
    <source>
        <dbReference type="EMBL" id="MBP2472553.1"/>
    </source>
</evidence>
<dbReference type="Pfam" id="PF05141">
    <property type="entry name" value="DIT1_PvcA"/>
    <property type="match status" value="1"/>
</dbReference>
<comment type="caution">
    <text evidence="1">The sequence shown here is derived from an EMBL/GenBank/DDBJ whole genome shotgun (WGS) entry which is preliminary data.</text>
</comment>
<dbReference type="Proteomes" id="UP001519363">
    <property type="component" value="Unassembled WGS sequence"/>
</dbReference>
<organism evidence="1 2">
    <name type="scientific">Crossiella equi</name>
    <dbReference type="NCBI Taxonomy" id="130796"/>
    <lineage>
        <taxon>Bacteria</taxon>
        <taxon>Bacillati</taxon>
        <taxon>Actinomycetota</taxon>
        <taxon>Actinomycetes</taxon>
        <taxon>Pseudonocardiales</taxon>
        <taxon>Pseudonocardiaceae</taxon>
        <taxon>Crossiella</taxon>
    </lineage>
</organism>
<proteinExistence type="predicted"/>
<sequence>MTPSTALDTELTAVEVLRTVLAHQRRAPDGGCTGPVCLRCLRSHLDAMRTTVAAGERIRFVLPAFPMKSPNPAKVLGPLPDTAEELALRFLASLCERITEVYPPGAEILICADGRVFSDLIGVPDADVTAYRHALQSLVERVGHGHLAQFTLDEVYTGAGHDEMRRVLAAGYGQDRESLRAEVRANPAALRLYRGITRFLVEDRLTPDYPGTKAALQRDCRDRAYEVISRSKAWGDLLGELFPTAVRLSIHPQACSADKIGILLADTPDTWLTPWHSVAVETGGRFTLMKRADAERAGARLVHVAGRPGYYSLPGTARQTVHWGWQCA</sequence>
<reference evidence="1 2" key="1">
    <citation type="submission" date="2021-03" db="EMBL/GenBank/DDBJ databases">
        <title>Sequencing the genomes of 1000 actinobacteria strains.</title>
        <authorList>
            <person name="Klenk H.-P."/>
        </authorList>
    </citation>
    <scope>NUCLEOTIDE SEQUENCE [LARGE SCALE GENOMIC DNA]</scope>
    <source>
        <strain evidence="1 2">DSM 44580</strain>
    </source>
</reference>
<protein>
    <submittedName>
        <fullName evidence="1">Pyoverdine/dityrosine biosynthesis protein Dit1</fullName>
    </submittedName>
</protein>
<name>A0ABS5A7I4_9PSEU</name>
<keyword evidence="2" id="KW-1185">Reference proteome</keyword>
<dbReference type="Gene3D" id="3.30.60.140">
    <property type="match status" value="1"/>
</dbReference>